<keyword evidence="1" id="KW-0812">Transmembrane</keyword>
<evidence type="ECO:0000313" key="3">
    <source>
        <dbReference type="Proteomes" id="UP000824281"/>
    </source>
</evidence>
<feature type="transmembrane region" description="Helical" evidence="1">
    <location>
        <begin position="9"/>
        <end position="32"/>
    </location>
</feature>
<keyword evidence="1" id="KW-0472">Membrane</keyword>
<evidence type="ECO:0008006" key="4">
    <source>
        <dbReference type="Google" id="ProtNLM"/>
    </source>
</evidence>
<sequence length="74" mass="7589">MSKTLANAAILLGGLLMLAGFLYGVLFAGIPYPDPSPAQQAAFGRDSALSDGLMAGGAGLTILGLVWRLVRRGK</sequence>
<evidence type="ECO:0000313" key="2">
    <source>
        <dbReference type="EMBL" id="QZD90702.1"/>
    </source>
</evidence>
<dbReference type="Proteomes" id="UP000824281">
    <property type="component" value="Chromosome"/>
</dbReference>
<dbReference type="EMBL" id="CP081295">
    <property type="protein sequence ID" value="QZD90702.1"/>
    <property type="molecule type" value="Genomic_DNA"/>
</dbReference>
<proteinExistence type="predicted"/>
<name>A0ABX8ZP06_9SPHN</name>
<dbReference type="RefSeq" id="WP_221426164.1">
    <property type="nucleotide sequence ID" value="NZ_CP081295.1"/>
</dbReference>
<evidence type="ECO:0000256" key="1">
    <source>
        <dbReference type="SAM" id="Phobius"/>
    </source>
</evidence>
<organism evidence="2 3">
    <name type="scientific">Qipengyuania aurantiaca</name>
    <dbReference type="NCBI Taxonomy" id="2867233"/>
    <lineage>
        <taxon>Bacteria</taxon>
        <taxon>Pseudomonadati</taxon>
        <taxon>Pseudomonadota</taxon>
        <taxon>Alphaproteobacteria</taxon>
        <taxon>Sphingomonadales</taxon>
        <taxon>Erythrobacteraceae</taxon>
        <taxon>Qipengyuania</taxon>
    </lineage>
</organism>
<accession>A0ABX8ZP06</accession>
<gene>
    <name evidence="2" type="ORF">K3148_04735</name>
</gene>
<feature type="transmembrane region" description="Helical" evidence="1">
    <location>
        <begin position="52"/>
        <end position="70"/>
    </location>
</feature>
<keyword evidence="3" id="KW-1185">Reference proteome</keyword>
<reference evidence="2 3" key="1">
    <citation type="submission" date="2021-08" db="EMBL/GenBank/DDBJ databases">
        <title>Comparative Genomics Analysis of the Genus Qipengyuania Reveals Extensive Genetic Diversity and Metabolic Versatility, Including the Description of Fifteen Novel Species.</title>
        <authorList>
            <person name="Liu Y."/>
        </authorList>
    </citation>
    <scope>NUCLEOTIDE SEQUENCE [LARGE SCALE GENOMIC DNA]</scope>
    <source>
        <strain evidence="2 3">1NDH13</strain>
    </source>
</reference>
<protein>
    <recommendedName>
        <fullName evidence="4">DUF3185 family protein</fullName>
    </recommendedName>
</protein>
<keyword evidence="1" id="KW-1133">Transmembrane helix</keyword>